<feature type="transmembrane region" description="Helical" evidence="1">
    <location>
        <begin position="243"/>
        <end position="271"/>
    </location>
</feature>
<dbReference type="EMBL" id="NMUH01000106">
    <property type="protein sequence ID" value="MQL71666.1"/>
    <property type="molecule type" value="Genomic_DNA"/>
</dbReference>
<name>A0A843TN95_COLES</name>
<feature type="transmembrane region" description="Helical" evidence="1">
    <location>
        <begin position="15"/>
        <end position="41"/>
    </location>
</feature>
<keyword evidence="1" id="KW-0472">Membrane</keyword>
<feature type="transmembrane region" description="Helical" evidence="1">
    <location>
        <begin position="214"/>
        <end position="231"/>
    </location>
</feature>
<sequence length="634" mass="67629">MCYLRVEWRFSQNQFVLLPLAAVFSLLAVCLAICLGCVLVMVPKTVLGALGGVYLGVVGQGVVPLTVCLAVVLARVGRVALFLAPYVLCQMAICCALEALVTVGRVALPTCGGRSGALCLCASKSQYGCCALETVALSVVRQALVMAVFESSPLTLGSECVRLGAGVLAFYGSTVVVCPGQTTRMIWVRSSGVVGHCLARHGFSTLWAVEGSVVVFRLVVLVFLVGLVRAAPSRGGDHREVAVRLTLTSVATVLPVATVIQVTTSGCVAFLSCQVNRSRQDSAFGLLTGICRLSGWQAGQSDLSGCRGAPKGRILVVVGVAVALRLVMRCPTPSRSGSRMLKSLGRLLLSLSFPSPSLPPLRGGKSSSFLLRRWSLVEWPAARAELGASMRSEEVAALAFEGVAPVRCDLSGMQVAVTIRLVTARFPIAMWCLSRLPFPSRWDRDGLEGRDSIWSASSASVARLACRLVPHGRAVPCVPALAYGPSRVFRKGCQACLCLLGLSWLQVVTVTWDPRSPRVCVRGCCSGRRGLLESLTLVEVGENGGDSGIGFLVALAYTVVVDWPCLVSVGLAPDRWFCNLLHGAIRGGGTRVCSSLNSWRVQSPEWFRLWTLNLVESSFASALLEFLLLWLVRD</sequence>
<accession>A0A843TN95</accession>
<keyword evidence="1" id="KW-0812">Transmembrane</keyword>
<proteinExistence type="predicted"/>
<evidence type="ECO:0000313" key="2">
    <source>
        <dbReference type="EMBL" id="MQL71666.1"/>
    </source>
</evidence>
<feature type="transmembrane region" description="Helical" evidence="1">
    <location>
        <begin position="53"/>
        <end position="73"/>
    </location>
</feature>
<keyword evidence="1" id="KW-1133">Transmembrane helix</keyword>
<keyword evidence="3" id="KW-1185">Reference proteome</keyword>
<dbReference type="AlphaFoldDB" id="A0A843TN95"/>
<protein>
    <submittedName>
        <fullName evidence="2">Uncharacterized protein</fullName>
    </submittedName>
</protein>
<feature type="transmembrane region" description="Helical" evidence="1">
    <location>
        <begin position="80"/>
        <end position="100"/>
    </location>
</feature>
<comment type="caution">
    <text evidence="2">The sequence shown here is derived from an EMBL/GenBank/DDBJ whole genome shotgun (WGS) entry which is preliminary data.</text>
</comment>
<organism evidence="2 3">
    <name type="scientific">Colocasia esculenta</name>
    <name type="common">Wild taro</name>
    <name type="synonym">Arum esculentum</name>
    <dbReference type="NCBI Taxonomy" id="4460"/>
    <lineage>
        <taxon>Eukaryota</taxon>
        <taxon>Viridiplantae</taxon>
        <taxon>Streptophyta</taxon>
        <taxon>Embryophyta</taxon>
        <taxon>Tracheophyta</taxon>
        <taxon>Spermatophyta</taxon>
        <taxon>Magnoliopsida</taxon>
        <taxon>Liliopsida</taxon>
        <taxon>Araceae</taxon>
        <taxon>Aroideae</taxon>
        <taxon>Colocasieae</taxon>
        <taxon>Colocasia</taxon>
    </lineage>
</organism>
<evidence type="ECO:0000256" key="1">
    <source>
        <dbReference type="SAM" id="Phobius"/>
    </source>
</evidence>
<reference evidence="2" key="1">
    <citation type="submission" date="2017-07" db="EMBL/GenBank/DDBJ databases">
        <title>Taro Niue Genome Assembly and Annotation.</title>
        <authorList>
            <person name="Atibalentja N."/>
            <person name="Keating K."/>
            <person name="Fields C.J."/>
        </authorList>
    </citation>
    <scope>NUCLEOTIDE SEQUENCE</scope>
    <source>
        <strain evidence="2">Niue_2</strain>
        <tissue evidence="2">Leaf</tissue>
    </source>
</reference>
<dbReference type="Proteomes" id="UP000652761">
    <property type="component" value="Unassembled WGS sequence"/>
</dbReference>
<gene>
    <name evidence="2" type="ORF">Taro_004008</name>
</gene>
<evidence type="ECO:0000313" key="3">
    <source>
        <dbReference type="Proteomes" id="UP000652761"/>
    </source>
</evidence>